<keyword evidence="8" id="KW-0256">Endoplasmic reticulum</keyword>
<dbReference type="InterPro" id="IPR036396">
    <property type="entry name" value="Cyt_P450_sf"/>
</dbReference>
<dbReference type="InterPro" id="IPR002401">
    <property type="entry name" value="Cyt_P450_E_grp-I"/>
</dbReference>
<dbReference type="AlphaFoldDB" id="A0A8D8AQ85"/>
<evidence type="ECO:0000256" key="4">
    <source>
        <dbReference type="ARBA" id="ARBA00004406"/>
    </source>
</evidence>
<evidence type="ECO:0000256" key="7">
    <source>
        <dbReference type="ARBA" id="ARBA00022723"/>
    </source>
</evidence>
<name>A0A8D8AQ85_CULPI</name>
<feature type="binding site" description="axial binding residue" evidence="14">
    <location>
        <position position="455"/>
    </location>
    <ligand>
        <name>heme</name>
        <dbReference type="ChEBI" id="CHEBI:30413"/>
    </ligand>
    <ligandPart>
        <name>Fe</name>
        <dbReference type="ChEBI" id="CHEBI:18248"/>
    </ligandPart>
</feature>
<dbReference type="InterPro" id="IPR050196">
    <property type="entry name" value="Cytochrome_P450_Monoox"/>
</dbReference>
<dbReference type="EMBL" id="HBUE01042259">
    <property type="protein sequence ID" value="CAG6461207.1"/>
    <property type="molecule type" value="Transcribed_RNA"/>
</dbReference>
<evidence type="ECO:0000256" key="11">
    <source>
        <dbReference type="ARBA" id="ARBA00023004"/>
    </source>
</evidence>
<dbReference type="PRINTS" id="PR00463">
    <property type="entry name" value="EP450I"/>
</dbReference>
<dbReference type="PANTHER" id="PTHR24291:SF189">
    <property type="entry name" value="CYTOCHROME P450 4C3-RELATED"/>
    <property type="match status" value="1"/>
</dbReference>
<dbReference type="InterPro" id="IPR017972">
    <property type="entry name" value="Cyt_P450_CS"/>
</dbReference>
<comment type="cofactor">
    <cofactor evidence="1 14">
        <name>heme</name>
        <dbReference type="ChEBI" id="CHEBI:30413"/>
    </cofactor>
</comment>
<dbReference type="SUPFAM" id="SSF48264">
    <property type="entry name" value="Cytochrome P450"/>
    <property type="match status" value="1"/>
</dbReference>
<evidence type="ECO:0000256" key="1">
    <source>
        <dbReference type="ARBA" id="ARBA00001971"/>
    </source>
</evidence>
<dbReference type="PROSITE" id="PS00086">
    <property type="entry name" value="CYTOCHROME_P450"/>
    <property type="match status" value="1"/>
</dbReference>
<keyword evidence="7 14" id="KW-0479">Metal-binding</keyword>
<evidence type="ECO:0000256" key="3">
    <source>
        <dbReference type="ARBA" id="ARBA00004174"/>
    </source>
</evidence>
<comment type="subcellular location">
    <subcellularLocation>
        <location evidence="4">Endoplasmic reticulum membrane</location>
        <topology evidence="4">Peripheral membrane protein</topology>
    </subcellularLocation>
    <subcellularLocation>
        <location evidence="3">Microsome membrane</location>
        <topology evidence="3">Peripheral membrane protein</topology>
    </subcellularLocation>
</comment>
<dbReference type="GO" id="GO:0005506">
    <property type="term" value="F:iron ion binding"/>
    <property type="evidence" value="ECO:0007669"/>
    <property type="project" value="InterPro"/>
</dbReference>
<evidence type="ECO:0000256" key="10">
    <source>
        <dbReference type="ARBA" id="ARBA00023002"/>
    </source>
</evidence>
<comment type="similarity">
    <text evidence="5 15">Belongs to the cytochrome P450 family.</text>
</comment>
<keyword evidence="6 14" id="KW-0349">Heme</keyword>
<evidence type="ECO:0000256" key="14">
    <source>
        <dbReference type="PIRSR" id="PIRSR602401-1"/>
    </source>
</evidence>
<evidence type="ECO:0000256" key="5">
    <source>
        <dbReference type="ARBA" id="ARBA00010617"/>
    </source>
</evidence>
<evidence type="ECO:0000256" key="15">
    <source>
        <dbReference type="RuleBase" id="RU000461"/>
    </source>
</evidence>
<reference evidence="16" key="1">
    <citation type="submission" date="2021-05" db="EMBL/GenBank/DDBJ databases">
        <authorList>
            <person name="Alioto T."/>
            <person name="Alioto T."/>
            <person name="Gomez Garrido J."/>
        </authorList>
    </citation>
    <scope>NUCLEOTIDE SEQUENCE</scope>
</reference>
<evidence type="ECO:0000256" key="6">
    <source>
        <dbReference type="ARBA" id="ARBA00022617"/>
    </source>
</evidence>
<protein>
    <submittedName>
        <fullName evidence="16">Cytochrome P450 4C1</fullName>
    </submittedName>
</protein>
<dbReference type="PRINTS" id="PR00385">
    <property type="entry name" value="P450"/>
</dbReference>
<dbReference type="Pfam" id="PF00067">
    <property type="entry name" value="p450"/>
    <property type="match status" value="1"/>
</dbReference>
<sequence>MLLTLALIAGLWLAAYVYFRLRYRFADHIPTVPPQRFFFGNGLQFYRKNSYQIFKVLWRATRGQERIFKLSFGPIQVLCPTHPDLIQRVLCESVSMEKPDQYKFLRVDTGLLSSEYDTWKNHRKVLNPTFNTRILNSFIPIFTDCVAKMIESMQEHYQPGKPLNILEFTSPCTLGMICRTSLGGKVLEREGTQQFIEGLEVILHNVGLRMFNANLHPNWVYRFTRFYRAEMKARKFCYAFTDKIIHEKQKEFAKLKQRAAESNNNPGELMQEEEDDMLSYKKPQIFIDQLLTIPLPDGTPFSHDEIQDHIYTMIAAGNETSATQAAHTALLLAMHPEIQEKAVAELREVFPTPNTEYSHEVLKQLVYLERIIKESQRLCPVAAVYGRKTLNDLQLDEFVIPKGNLFILNIFALHRRKEFWGEDADQFVPDRFLPENSKNRHPFAYLPFSGGARGCIGSRYAMMSLKTILSEMLRNYKLTTDIRYEDMEFKFKVSMHLAYDHRVFLEPRNLYG</sequence>
<comment type="function">
    <text evidence="2">May be involved in the metabolism of insect hormones and in the breakdown of synthetic insecticides.</text>
</comment>
<organism evidence="16">
    <name type="scientific">Culex pipiens</name>
    <name type="common">House mosquito</name>
    <dbReference type="NCBI Taxonomy" id="7175"/>
    <lineage>
        <taxon>Eukaryota</taxon>
        <taxon>Metazoa</taxon>
        <taxon>Ecdysozoa</taxon>
        <taxon>Arthropoda</taxon>
        <taxon>Hexapoda</taxon>
        <taxon>Insecta</taxon>
        <taxon>Pterygota</taxon>
        <taxon>Neoptera</taxon>
        <taxon>Endopterygota</taxon>
        <taxon>Diptera</taxon>
        <taxon>Nematocera</taxon>
        <taxon>Culicoidea</taxon>
        <taxon>Culicidae</taxon>
        <taxon>Culicinae</taxon>
        <taxon>Culicini</taxon>
        <taxon>Culex</taxon>
        <taxon>Culex</taxon>
    </lineage>
</organism>
<dbReference type="GO" id="GO:0016705">
    <property type="term" value="F:oxidoreductase activity, acting on paired donors, with incorporation or reduction of molecular oxygen"/>
    <property type="evidence" value="ECO:0007669"/>
    <property type="project" value="InterPro"/>
</dbReference>
<evidence type="ECO:0000256" key="9">
    <source>
        <dbReference type="ARBA" id="ARBA00022848"/>
    </source>
</evidence>
<evidence type="ECO:0000313" key="16">
    <source>
        <dbReference type="EMBL" id="CAG6461207.1"/>
    </source>
</evidence>
<evidence type="ECO:0000256" key="8">
    <source>
        <dbReference type="ARBA" id="ARBA00022824"/>
    </source>
</evidence>
<evidence type="ECO:0000256" key="2">
    <source>
        <dbReference type="ARBA" id="ARBA00003690"/>
    </source>
</evidence>
<keyword evidence="12 15" id="KW-0503">Monooxygenase</keyword>
<keyword evidence="13" id="KW-0472">Membrane</keyword>
<dbReference type="CDD" id="cd11057">
    <property type="entry name" value="CYP313-like"/>
    <property type="match status" value="1"/>
</dbReference>
<dbReference type="GO" id="GO:0020037">
    <property type="term" value="F:heme binding"/>
    <property type="evidence" value="ECO:0007669"/>
    <property type="project" value="InterPro"/>
</dbReference>
<evidence type="ECO:0000256" key="12">
    <source>
        <dbReference type="ARBA" id="ARBA00023033"/>
    </source>
</evidence>
<dbReference type="PANTHER" id="PTHR24291">
    <property type="entry name" value="CYTOCHROME P450 FAMILY 4"/>
    <property type="match status" value="1"/>
</dbReference>
<dbReference type="GO" id="GO:0005789">
    <property type="term" value="C:endoplasmic reticulum membrane"/>
    <property type="evidence" value="ECO:0007669"/>
    <property type="project" value="UniProtKB-SubCell"/>
</dbReference>
<accession>A0A8D8AQ85</accession>
<dbReference type="Gene3D" id="1.10.630.10">
    <property type="entry name" value="Cytochrome P450"/>
    <property type="match status" value="1"/>
</dbReference>
<evidence type="ECO:0000256" key="13">
    <source>
        <dbReference type="ARBA" id="ARBA00023136"/>
    </source>
</evidence>
<dbReference type="InterPro" id="IPR001128">
    <property type="entry name" value="Cyt_P450"/>
</dbReference>
<proteinExistence type="inferred from homology"/>
<keyword evidence="9" id="KW-0492">Microsome</keyword>
<keyword evidence="10 15" id="KW-0560">Oxidoreductase</keyword>
<dbReference type="GO" id="GO:0004497">
    <property type="term" value="F:monooxygenase activity"/>
    <property type="evidence" value="ECO:0007669"/>
    <property type="project" value="UniProtKB-KW"/>
</dbReference>
<keyword evidence="11 14" id="KW-0408">Iron</keyword>